<dbReference type="GO" id="GO:0005975">
    <property type="term" value="P:carbohydrate metabolic process"/>
    <property type="evidence" value="ECO:0007669"/>
    <property type="project" value="InterPro"/>
</dbReference>
<dbReference type="STRING" id="1157490.EL26_07550"/>
<evidence type="ECO:0000256" key="1">
    <source>
        <dbReference type="ARBA" id="ARBA00010231"/>
    </source>
</evidence>
<dbReference type="eggNOG" id="COG1109">
    <property type="taxonomic scope" value="Bacteria"/>
</dbReference>
<evidence type="ECO:0000313" key="3">
    <source>
        <dbReference type="EMBL" id="KEO83765.1"/>
    </source>
</evidence>
<dbReference type="EMBL" id="JMIR01000008">
    <property type="protein sequence ID" value="KEO83765.1"/>
    <property type="molecule type" value="Genomic_DNA"/>
</dbReference>
<dbReference type="Gene3D" id="3.40.120.10">
    <property type="entry name" value="Alpha-D-Glucose-1,6-Bisphosphate, subunit A, domain 3"/>
    <property type="match status" value="1"/>
</dbReference>
<organism evidence="3 4">
    <name type="scientific">Tumebacillus flagellatus</name>
    <dbReference type="NCBI Taxonomy" id="1157490"/>
    <lineage>
        <taxon>Bacteria</taxon>
        <taxon>Bacillati</taxon>
        <taxon>Bacillota</taxon>
        <taxon>Bacilli</taxon>
        <taxon>Bacillales</taxon>
        <taxon>Alicyclobacillaceae</taxon>
        <taxon>Tumebacillus</taxon>
    </lineage>
</organism>
<dbReference type="InterPro" id="IPR005844">
    <property type="entry name" value="A-D-PHexomutase_a/b/a-I"/>
</dbReference>
<evidence type="ECO:0000313" key="4">
    <source>
        <dbReference type="Proteomes" id="UP000027931"/>
    </source>
</evidence>
<keyword evidence="4" id="KW-1185">Reference proteome</keyword>
<proteinExistence type="inferred from homology"/>
<protein>
    <recommendedName>
        <fullName evidence="2">Alpha-D-phosphohexomutase alpha/beta/alpha domain-containing protein</fullName>
    </recommendedName>
</protein>
<gene>
    <name evidence="3" type="ORF">EL26_07550</name>
</gene>
<dbReference type="InterPro" id="IPR016055">
    <property type="entry name" value="A-D-PHexomutase_a/b/a-I/II/III"/>
</dbReference>
<dbReference type="SUPFAM" id="SSF53738">
    <property type="entry name" value="Phosphoglucomutase, first 3 domains"/>
    <property type="match status" value="1"/>
</dbReference>
<dbReference type="AlphaFoldDB" id="A0A074LTB5"/>
<name>A0A074LTB5_9BACL</name>
<dbReference type="Proteomes" id="UP000027931">
    <property type="component" value="Unassembled WGS sequence"/>
</dbReference>
<dbReference type="Pfam" id="PF02878">
    <property type="entry name" value="PGM_PMM_I"/>
    <property type="match status" value="1"/>
</dbReference>
<dbReference type="GO" id="GO:0016868">
    <property type="term" value="F:intramolecular phosphotransferase activity"/>
    <property type="evidence" value="ECO:0007669"/>
    <property type="project" value="InterPro"/>
</dbReference>
<comment type="caution">
    <text evidence="3">The sequence shown here is derived from an EMBL/GenBank/DDBJ whole genome shotgun (WGS) entry which is preliminary data.</text>
</comment>
<dbReference type="RefSeq" id="WP_038086150.1">
    <property type="nucleotide sequence ID" value="NZ_JMIR01000008.1"/>
</dbReference>
<evidence type="ECO:0000259" key="2">
    <source>
        <dbReference type="Pfam" id="PF02878"/>
    </source>
</evidence>
<comment type="similarity">
    <text evidence="1">Belongs to the phosphohexose mutase family.</text>
</comment>
<feature type="domain" description="Alpha-D-phosphohexomutase alpha/beta/alpha" evidence="2">
    <location>
        <begin position="15"/>
        <end position="134"/>
    </location>
</feature>
<reference evidence="3 4" key="1">
    <citation type="journal article" date="2013" name="Int. J. Syst. Evol. Microbiol.">
        <title>Tumebacillus flagellatus sp. nov., an alpha-amylase/pullulanase-producing bacterium isolated from cassava wastewater.</title>
        <authorList>
            <person name="Wang Q."/>
            <person name="Xie N."/>
            <person name="Qin Y."/>
            <person name="Shen N."/>
            <person name="Zhu J."/>
            <person name="Mi H."/>
            <person name="Huang R."/>
        </authorList>
    </citation>
    <scope>NUCLEOTIDE SEQUENCE [LARGE SCALE GENOMIC DNA]</scope>
    <source>
        <strain evidence="3 4">GST4</strain>
    </source>
</reference>
<accession>A0A074LTB5</accession>
<sequence length="168" mass="18248">MAVAQWGSVGLFCEEDGWYGESSREMTFVQAAVVAQAVASYMKNEIGTRNGMIVGFSGDLRGYLYAERIAEVLAGNDVIVWLCEGEVSEGQLCHAIRQEGLDGGLLVTGFGRATLQGLKFLSPENEQIIPAHIEPYVREIEAGVRGLQVKPYAQASREGALLLCAFQM</sequence>